<comment type="caution">
    <text evidence="3">The sequence shown here is derived from an EMBL/GenBank/DDBJ whole genome shotgun (WGS) entry which is preliminary data.</text>
</comment>
<dbReference type="EMBL" id="JALLPB020000371">
    <property type="protein sequence ID" value="KAL3809850.1"/>
    <property type="molecule type" value="Genomic_DNA"/>
</dbReference>
<evidence type="ECO:0000313" key="4">
    <source>
        <dbReference type="Proteomes" id="UP001530377"/>
    </source>
</evidence>
<keyword evidence="4" id="KW-1185">Reference proteome</keyword>
<feature type="region of interest" description="Disordered" evidence="1">
    <location>
        <begin position="138"/>
        <end position="329"/>
    </location>
</feature>
<gene>
    <name evidence="3" type="ORF">ACHAXA_009265</name>
</gene>
<feature type="domain" description="DUF6824" evidence="2">
    <location>
        <begin position="33"/>
        <end position="121"/>
    </location>
</feature>
<sequence length="629" mass="69301">MIGMKREGGSIPPPPVMVEPGCGGSIIELNENDVLCGRGGKINNHPGNVTFRAVVEHYKHEYLDPRTRKLEKAHVAARLVAQIRNATPPGRFLRDDPSNPGRFLEIGDLKAWKKAGQALREDAPDVRKEIEGVLETNVKDVTNEPQDRCNFIPQHQPSSSQQTHRPGVPNDIPPSVSYTPTAASMPLPHSTSGSRPDPPEAPGGPAPTASDRERPGKGRDGGEAGRGRGTPPPPPPPPHEHQHRQYATHSTQRGYHHASYLGPPPPANSQYGLPHPEQPSYHSYHHLSQPHYQQQQYHHPHPQQYHTHQTHQPHQHHGGWYPNPQPQFTAPRHLHIREHSRANESNGSAHNRDFPLTTSIGSEFTMSDVTAMSESGLQRLNADISLGESIRLNPDNPPQAGQYSNRVGQFAKQDSLGSSGSKTVSDSIIFANLLASNQSLGISTDSLGRARSFPDTLLSTGDLLQPTVGDTDNAEFNLEGKQQLKTSGRSMARPFHRKSSSASSNTSMASMTFKEFHQVRDRTDTMISGINDTMSLMSFTSRKETNSERENNSVGSSWIDNFNSMQSIHSDMLPSRPLGDDGSIRSLLSDGSTDMNVLDLAEPLLPPLSMNDSYEYMNNEYSYRNKPDP</sequence>
<dbReference type="Pfam" id="PF20710">
    <property type="entry name" value="DUF6824"/>
    <property type="match status" value="1"/>
</dbReference>
<feature type="compositionally biased region" description="Low complexity" evidence="1">
    <location>
        <begin position="153"/>
        <end position="162"/>
    </location>
</feature>
<dbReference type="Proteomes" id="UP001530377">
    <property type="component" value="Unassembled WGS sequence"/>
</dbReference>
<name>A0ABD3RQE7_9STRA</name>
<feature type="compositionally biased region" description="Basic and acidic residues" evidence="1">
    <location>
        <begin position="138"/>
        <end position="147"/>
    </location>
</feature>
<feature type="compositionally biased region" description="Basic residues" evidence="1">
    <location>
        <begin position="308"/>
        <end position="317"/>
    </location>
</feature>
<evidence type="ECO:0000259" key="2">
    <source>
        <dbReference type="Pfam" id="PF20710"/>
    </source>
</evidence>
<dbReference type="AlphaFoldDB" id="A0ABD3RQE7"/>
<evidence type="ECO:0000256" key="1">
    <source>
        <dbReference type="SAM" id="MobiDB-lite"/>
    </source>
</evidence>
<protein>
    <recommendedName>
        <fullName evidence="2">DUF6824 domain-containing protein</fullName>
    </recommendedName>
</protein>
<feature type="compositionally biased region" description="Low complexity" evidence="1">
    <location>
        <begin position="278"/>
        <end position="307"/>
    </location>
</feature>
<feature type="region of interest" description="Disordered" evidence="1">
    <location>
        <begin position="485"/>
        <end position="507"/>
    </location>
</feature>
<dbReference type="InterPro" id="IPR049227">
    <property type="entry name" value="DUF6824"/>
</dbReference>
<proteinExistence type="predicted"/>
<evidence type="ECO:0000313" key="3">
    <source>
        <dbReference type="EMBL" id="KAL3809850.1"/>
    </source>
</evidence>
<accession>A0ABD3RQE7</accession>
<organism evidence="3 4">
    <name type="scientific">Cyclostephanos tholiformis</name>
    <dbReference type="NCBI Taxonomy" id="382380"/>
    <lineage>
        <taxon>Eukaryota</taxon>
        <taxon>Sar</taxon>
        <taxon>Stramenopiles</taxon>
        <taxon>Ochrophyta</taxon>
        <taxon>Bacillariophyta</taxon>
        <taxon>Coscinodiscophyceae</taxon>
        <taxon>Thalassiosirophycidae</taxon>
        <taxon>Stephanodiscales</taxon>
        <taxon>Stephanodiscaceae</taxon>
        <taxon>Cyclostephanos</taxon>
    </lineage>
</organism>
<feature type="compositionally biased region" description="Basic and acidic residues" evidence="1">
    <location>
        <begin position="210"/>
        <end position="226"/>
    </location>
</feature>
<reference evidence="3 4" key="1">
    <citation type="submission" date="2024-10" db="EMBL/GenBank/DDBJ databases">
        <title>Updated reference genomes for cyclostephanoid diatoms.</title>
        <authorList>
            <person name="Roberts W.R."/>
            <person name="Alverson A.J."/>
        </authorList>
    </citation>
    <scope>NUCLEOTIDE SEQUENCE [LARGE SCALE GENOMIC DNA]</scope>
    <source>
        <strain evidence="3 4">AJA228-03</strain>
    </source>
</reference>